<dbReference type="PRINTS" id="PR00081">
    <property type="entry name" value="GDHRDH"/>
</dbReference>
<evidence type="ECO:0000256" key="1">
    <source>
        <dbReference type="ARBA" id="ARBA00006484"/>
    </source>
</evidence>
<keyword evidence="5" id="KW-1185">Reference proteome</keyword>
<dbReference type="Gene3D" id="3.40.50.150">
    <property type="entry name" value="Vaccinia Virus protein VP39"/>
    <property type="match status" value="1"/>
</dbReference>
<sequence>MTILETIFVDHQPLKLFNLTYLRYRYFAHLWTHNGAEMSQDIPAPLNSLVRECPGLVLDIGPGTGELVKRFNSGGITTMYGVEPAANLHKELLKNAQEAGFGEKYHALLCGDEAESLIPTLHRNGILSTIETPGDGIFDEICCLRVLCGVPHLEETIKGLYALLKPGGRMIICEHVVNTWRTEGCIDARVTQSVYSILRWSFFLGGCEMQRHTCKLLREVGEWESFQLQYVEPKSVVPFVVGELIKKLRQLALQYPKSPLHNGSFLIYLTARDQGRGEAALKDIHNDVQLQKAKVLKSGGGESEIKYHQLDITDRRSVESFAAYLKQEHGDGIDFVINNAGIALNGFDANVVQTTLGCNYYDTMRACHMFLPLLKPAGRIVNVASMSGHLNKYTDDVRNRFLTANSESDITSIMKDFASAVQAGKEKEAGFPSAAYAVSKAGLIGATKALARAEEEKGSKIVVNACCPGYVNTDMTKGNGTKSPDEGAQTPVLLALGDIKGATGGFWQHEKPIEW</sequence>
<evidence type="ECO:0000313" key="4">
    <source>
        <dbReference type="EMBL" id="KAL1605317.1"/>
    </source>
</evidence>
<evidence type="ECO:0000256" key="2">
    <source>
        <dbReference type="ARBA" id="ARBA00022857"/>
    </source>
</evidence>
<dbReference type="Proteomes" id="UP001521785">
    <property type="component" value="Unassembled WGS sequence"/>
</dbReference>
<keyword evidence="3" id="KW-0560">Oxidoreductase</keyword>
<dbReference type="InterPro" id="IPR029063">
    <property type="entry name" value="SAM-dependent_MTases_sf"/>
</dbReference>
<evidence type="ECO:0000313" key="5">
    <source>
        <dbReference type="Proteomes" id="UP001521785"/>
    </source>
</evidence>
<evidence type="ECO:0000256" key="3">
    <source>
        <dbReference type="ARBA" id="ARBA00023002"/>
    </source>
</evidence>
<dbReference type="PANTHER" id="PTHR43963">
    <property type="entry name" value="CARBONYL REDUCTASE 1-RELATED"/>
    <property type="match status" value="1"/>
</dbReference>
<comment type="caution">
    <text evidence="4">The sequence shown here is derived from an EMBL/GenBank/DDBJ whole genome shotgun (WGS) entry which is preliminary data.</text>
</comment>
<keyword evidence="2" id="KW-0521">NADP</keyword>
<accession>A0ABR3RLR1</accession>
<dbReference type="PRINTS" id="PR00080">
    <property type="entry name" value="SDRFAMILY"/>
</dbReference>
<dbReference type="InterPro" id="IPR036291">
    <property type="entry name" value="NAD(P)-bd_dom_sf"/>
</dbReference>
<protein>
    <submittedName>
        <fullName evidence="4">Uncharacterized protein</fullName>
    </submittedName>
</protein>
<dbReference type="SUPFAM" id="SSF53335">
    <property type="entry name" value="S-adenosyl-L-methionine-dependent methyltransferases"/>
    <property type="match status" value="1"/>
</dbReference>
<dbReference type="SUPFAM" id="SSF51735">
    <property type="entry name" value="NAD(P)-binding Rossmann-fold domains"/>
    <property type="match status" value="1"/>
</dbReference>
<reference evidence="4 5" key="1">
    <citation type="submission" date="2024-02" db="EMBL/GenBank/DDBJ databases">
        <title>De novo assembly and annotation of 12 fungi associated with fruit tree decline syndrome in Ontario, Canada.</title>
        <authorList>
            <person name="Sulman M."/>
            <person name="Ellouze W."/>
            <person name="Ilyukhin E."/>
        </authorList>
    </citation>
    <scope>NUCLEOTIDE SEQUENCE [LARGE SCALE GENOMIC DNA]</scope>
    <source>
        <strain evidence="4 5">M42-189</strain>
    </source>
</reference>
<comment type="similarity">
    <text evidence="1">Belongs to the short-chain dehydrogenases/reductases (SDR) family.</text>
</comment>
<dbReference type="EMBL" id="JAKJXO020000005">
    <property type="protein sequence ID" value="KAL1605317.1"/>
    <property type="molecule type" value="Genomic_DNA"/>
</dbReference>
<name>A0ABR3RLR1_9PLEO</name>
<organism evidence="4 5">
    <name type="scientific">Paraconiothyrium brasiliense</name>
    <dbReference type="NCBI Taxonomy" id="300254"/>
    <lineage>
        <taxon>Eukaryota</taxon>
        <taxon>Fungi</taxon>
        <taxon>Dikarya</taxon>
        <taxon>Ascomycota</taxon>
        <taxon>Pezizomycotina</taxon>
        <taxon>Dothideomycetes</taxon>
        <taxon>Pleosporomycetidae</taxon>
        <taxon>Pleosporales</taxon>
        <taxon>Massarineae</taxon>
        <taxon>Didymosphaeriaceae</taxon>
        <taxon>Paraconiothyrium</taxon>
    </lineage>
</organism>
<dbReference type="PANTHER" id="PTHR43963:SF6">
    <property type="entry name" value="CHAIN DEHYDROGENASE FAMILY PROTEIN, PUTATIVE (AFU_ORTHOLOGUE AFUA_3G15350)-RELATED"/>
    <property type="match status" value="1"/>
</dbReference>
<proteinExistence type="inferred from homology"/>
<dbReference type="CDD" id="cd02440">
    <property type="entry name" value="AdoMet_MTases"/>
    <property type="match status" value="1"/>
</dbReference>
<dbReference type="Gene3D" id="3.40.50.720">
    <property type="entry name" value="NAD(P)-binding Rossmann-like Domain"/>
    <property type="match status" value="1"/>
</dbReference>
<gene>
    <name evidence="4" type="ORF">SLS60_004865</name>
</gene>
<dbReference type="Pfam" id="PF00106">
    <property type="entry name" value="adh_short"/>
    <property type="match status" value="2"/>
</dbReference>
<dbReference type="Pfam" id="PF13489">
    <property type="entry name" value="Methyltransf_23"/>
    <property type="match status" value="1"/>
</dbReference>
<dbReference type="InterPro" id="IPR002347">
    <property type="entry name" value="SDR_fam"/>
</dbReference>